<dbReference type="PATRIC" id="fig|330734.3.peg.118"/>
<evidence type="ECO:0000313" key="8">
    <source>
        <dbReference type="Proteomes" id="UP000036406"/>
    </source>
</evidence>
<proteinExistence type="inferred from homology"/>
<evidence type="ECO:0000259" key="6">
    <source>
        <dbReference type="Pfam" id="PF07992"/>
    </source>
</evidence>
<dbReference type="EMBL" id="CP011494">
    <property type="protein sequence ID" value="AKO51094.1"/>
    <property type="molecule type" value="Genomic_DNA"/>
</dbReference>
<dbReference type="AlphaFoldDB" id="A0A0H4HWL7"/>
<gene>
    <name evidence="7" type="ORF">ABA45_00545</name>
</gene>
<dbReference type="PANTHER" id="PTHR42913">
    <property type="entry name" value="APOPTOSIS-INDUCING FACTOR 1"/>
    <property type="match status" value="1"/>
</dbReference>
<dbReference type="Gene3D" id="3.50.50.100">
    <property type="match status" value="1"/>
</dbReference>
<organism evidence="7 8">
    <name type="scientific">Marinobacter psychrophilus</name>
    <dbReference type="NCBI Taxonomy" id="330734"/>
    <lineage>
        <taxon>Bacteria</taxon>
        <taxon>Pseudomonadati</taxon>
        <taxon>Pseudomonadota</taxon>
        <taxon>Gammaproteobacteria</taxon>
        <taxon>Pseudomonadales</taxon>
        <taxon>Marinobacteraceae</taxon>
        <taxon>Marinobacter</taxon>
    </lineage>
</organism>
<protein>
    <submittedName>
        <fullName evidence="7">NADH dehydrogenase</fullName>
    </submittedName>
</protein>
<dbReference type="Pfam" id="PF07992">
    <property type="entry name" value="Pyr_redox_2"/>
    <property type="match status" value="1"/>
</dbReference>
<keyword evidence="5" id="KW-0560">Oxidoreductase</keyword>
<dbReference type="InterPro" id="IPR023753">
    <property type="entry name" value="FAD/NAD-binding_dom"/>
</dbReference>
<comment type="cofactor">
    <cofactor evidence="1">
        <name>FAD</name>
        <dbReference type="ChEBI" id="CHEBI:57692"/>
    </cofactor>
</comment>
<dbReference type="SUPFAM" id="SSF51905">
    <property type="entry name" value="FAD/NAD(P)-binding domain"/>
    <property type="match status" value="1"/>
</dbReference>
<evidence type="ECO:0000256" key="3">
    <source>
        <dbReference type="ARBA" id="ARBA00022630"/>
    </source>
</evidence>
<dbReference type="Proteomes" id="UP000036406">
    <property type="component" value="Chromosome"/>
</dbReference>
<keyword evidence="4" id="KW-0274">FAD</keyword>
<name>A0A0H4HWL7_9GAMM</name>
<dbReference type="GO" id="GO:0019646">
    <property type="term" value="P:aerobic electron transport chain"/>
    <property type="evidence" value="ECO:0007669"/>
    <property type="project" value="TreeGrafter"/>
</dbReference>
<dbReference type="KEGG" id="mpq:ABA45_00545"/>
<dbReference type="InterPro" id="IPR051169">
    <property type="entry name" value="NADH-Q_oxidoreductase"/>
</dbReference>
<keyword evidence="8" id="KW-1185">Reference proteome</keyword>
<evidence type="ECO:0000256" key="5">
    <source>
        <dbReference type="ARBA" id="ARBA00023002"/>
    </source>
</evidence>
<dbReference type="PANTHER" id="PTHR42913:SF3">
    <property type="entry name" value="64 KDA MITOCHONDRIAL NADH DEHYDROGENASE (EUROFUNG)"/>
    <property type="match status" value="1"/>
</dbReference>
<dbReference type="RefSeq" id="WP_048383589.1">
    <property type="nucleotide sequence ID" value="NZ_CP011494.1"/>
</dbReference>
<sequence length="445" mass="48752">MVAPRNKSHNSSPHHIVIVGGGAGGLELITSLGNTLGKKGKARITLVDAGLTHVWKPLLHEVASGSLDANANEINYRAHARKHHYEFQLGRMSGLNRATKTLVVAPFMGEDGVEVVPEREIAYDTLVISVGSTANDFGTPGAQENCLFLDSLLQARRFHNLMLNAFLRKNHEAQQGRQHRLHINIIGAGATGVELAAELRLASRELPVYGMNHLRASDVSISVIEAADRILPALPTRLSSAATRELEHQHVKVLTGQPVSEIKEDTVVMKDGAELPSDMTIWAAGIKAPVFLSKLEGLEVNRDNQLVVLQTLQTTHDTDIFALGDCAACPQPGSERPVPPRAQAAHQQADALFKTLCNRLQGKAAVPFVYNDHGSLINFSRYTTVGNLMGNLSGRSMYIEGRVARLFYVSLYRMHQVALHGFLRTGVIWLMDKISRAMQPRLKLH</sequence>
<dbReference type="InterPro" id="IPR036188">
    <property type="entry name" value="FAD/NAD-bd_sf"/>
</dbReference>
<evidence type="ECO:0000256" key="2">
    <source>
        <dbReference type="ARBA" id="ARBA00005272"/>
    </source>
</evidence>
<comment type="similarity">
    <text evidence="2">Belongs to the NADH dehydrogenase family.</text>
</comment>
<evidence type="ECO:0000256" key="1">
    <source>
        <dbReference type="ARBA" id="ARBA00001974"/>
    </source>
</evidence>
<accession>A0A0H4HWL7</accession>
<feature type="domain" description="FAD/NAD(P)-binding" evidence="6">
    <location>
        <begin position="15"/>
        <end position="349"/>
    </location>
</feature>
<dbReference type="GO" id="GO:0003955">
    <property type="term" value="F:NAD(P)H dehydrogenase (quinone) activity"/>
    <property type="evidence" value="ECO:0007669"/>
    <property type="project" value="TreeGrafter"/>
</dbReference>
<dbReference type="PRINTS" id="PR00368">
    <property type="entry name" value="FADPNR"/>
</dbReference>
<dbReference type="STRING" id="330734.ABA45_00545"/>
<dbReference type="PRINTS" id="PR00411">
    <property type="entry name" value="PNDRDTASEI"/>
</dbReference>
<keyword evidence="3" id="KW-0285">Flavoprotein</keyword>
<evidence type="ECO:0000256" key="4">
    <source>
        <dbReference type="ARBA" id="ARBA00022827"/>
    </source>
</evidence>
<evidence type="ECO:0000313" key="7">
    <source>
        <dbReference type="EMBL" id="AKO51094.1"/>
    </source>
</evidence>
<reference evidence="7 8" key="1">
    <citation type="submission" date="2015-05" db="EMBL/GenBank/DDBJ databases">
        <title>Complete genome of Marinobacter psychrophilus strain 20041T isolated from sea-ice of the Canadian Basin.</title>
        <authorList>
            <person name="Song L."/>
            <person name="Ren L."/>
            <person name="Yu Y."/>
            <person name="Wang X."/>
        </authorList>
    </citation>
    <scope>NUCLEOTIDE SEQUENCE [LARGE SCALE GENOMIC DNA]</scope>
    <source>
        <strain evidence="7 8">20041</strain>
    </source>
</reference>